<dbReference type="RefSeq" id="WP_213426875.1">
    <property type="nucleotide sequence ID" value="NZ_AP031286.1"/>
</dbReference>
<sequence length="277" mass="30627">MLFKSNSSKLIVLFLTFVLIFISPVNLSLIQADGLKKLDGVEVLVNNENEIRLKTEVDGLVGILVQDKSTKELSLTTYKASKVNPNLFFINTSSHEEIKHYSLSLNDFTDSGAHITFQDLETGQETTLNPDEITPRFVWVVPLVEVIGTKLIEALLLTAAVVAINEIEFAKTDSVVETLRNNNRYDHYYAKIMQGDVWIGPAISESVAVARLVSFNGDKDVSGNDVWSRTMSKAALVAKKAGGGKEPVGPEIEGPGLGFGFYYHYHTWNRVGGHSFF</sequence>
<evidence type="ECO:0000313" key="1">
    <source>
        <dbReference type="EMBL" id="CAH8245401.1"/>
    </source>
</evidence>
<reference evidence="1" key="1">
    <citation type="submission" date="2022-06" db="EMBL/GenBank/DDBJ databases">
        <authorList>
            <person name="Dietemann V."/>
            <person name="Ory F."/>
            <person name="Dainat B."/>
            <person name="Oberhansli S."/>
        </authorList>
    </citation>
    <scope>NUCLEOTIDE SEQUENCE</scope>
    <source>
        <strain evidence="1">Ena-SAMPLE-TAB-26-04-2022-14:26:32:270-5432</strain>
    </source>
</reference>
<keyword evidence="2" id="KW-1185">Reference proteome</keyword>
<gene>
    <name evidence="1" type="ORF">WJ0W_002636</name>
</gene>
<protein>
    <recommendedName>
        <fullName evidence="3">Cell wall hydrolase</fullName>
    </recommendedName>
</protein>
<comment type="caution">
    <text evidence="1">The sequence shown here is derived from an EMBL/GenBank/DDBJ whole genome shotgun (WGS) entry which is preliminary data.</text>
</comment>
<evidence type="ECO:0008006" key="3">
    <source>
        <dbReference type="Google" id="ProtNLM"/>
    </source>
</evidence>
<dbReference type="EMBL" id="CALYLO010000003">
    <property type="protein sequence ID" value="CAH8245401.1"/>
    <property type="molecule type" value="Genomic_DNA"/>
</dbReference>
<name>A0ABM9G2H1_9BACL</name>
<evidence type="ECO:0000313" key="2">
    <source>
        <dbReference type="Proteomes" id="UP001154322"/>
    </source>
</evidence>
<organism evidence="1 2">
    <name type="scientific">Paenibacillus melissococcoides</name>
    <dbReference type="NCBI Taxonomy" id="2912268"/>
    <lineage>
        <taxon>Bacteria</taxon>
        <taxon>Bacillati</taxon>
        <taxon>Bacillota</taxon>
        <taxon>Bacilli</taxon>
        <taxon>Bacillales</taxon>
        <taxon>Paenibacillaceae</taxon>
        <taxon>Paenibacillus</taxon>
    </lineage>
</organism>
<accession>A0ABM9G2H1</accession>
<proteinExistence type="predicted"/>
<dbReference type="Proteomes" id="UP001154322">
    <property type="component" value="Unassembled WGS sequence"/>
</dbReference>